<evidence type="ECO:0000256" key="1">
    <source>
        <dbReference type="ARBA" id="ARBA00005417"/>
    </source>
</evidence>
<dbReference type="InterPro" id="IPR027417">
    <property type="entry name" value="P-loop_NTPase"/>
</dbReference>
<dbReference type="InterPro" id="IPR003593">
    <property type="entry name" value="AAA+_ATPase"/>
</dbReference>
<feature type="domain" description="ABC transporter" evidence="5">
    <location>
        <begin position="19"/>
        <end position="239"/>
    </location>
</feature>
<dbReference type="Proteomes" id="UP000885830">
    <property type="component" value="Unassembled WGS sequence"/>
</dbReference>
<organism evidence="6">
    <name type="scientific">Hellea balneolensis</name>
    <dbReference type="NCBI Taxonomy" id="287478"/>
    <lineage>
        <taxon>Bacteria</taxon>
        <taxon>Pseudomonadati</taxon>
        <taxon>Pseudomonadota</taxon>
        <taxon>Alphaproteobacteria</taxon>
        <taxon>Maricaulales</taxon>
        <taxon>Robiginitomaculaceae</taxon>
        <taxon>Hellea</taxon>
    </lineage>
</organism>
<dbReference type="InterPro" id="IPR003439">
    <property type="entry name" value="ABC_transporter-like_ATP-bd"/>
</dbReference>
<dbReference type="GO" id="GO:0016887">
    <property type="term" value="F:ATP hydrolysis activity"/>
    <property type="evidence" value="ECO:0007669"/>
    <property type="project" value="InterPro"/>
</dbReference>
<dbReference type="SUPFAM" id="SSF52540">
    <property type="entry name" value="P-loop containing nucleoside triphosphate hydrolases"/>
    <property type="match status" value="1"/>
</dbReference>
<comment type="caution">
    <text evidence="6">The sequence shown here is derived from an EMBL/GenBank/DDBJ whole genome shotgun (WGS) entry which is preliminary data.</text>
</comment>
<dbReference type="InterPro" id="IPR050683">
    <property type="entry name" value="Bact_Polysacc_Export_ATP-bd"/>
</dbReference>
<name>A0A7C5LVL8_9PROT</name>
<dbReference type="InterPro" id="IPR015860">
    <property type="entry name" value="ABC_transpr_TagH-like"/>
</dbReference>
<keyword evidence="3" id="KW-0547">Nucleotide-binding</keyword>
<dbReference type="AlphaFoldDB" id="A0A7C5LVL8"/>
<evidence type="ECO:0000259" key="5">
    <source>
        <dbReference type="PROSITE" id="PS50893"/>
    </source>
</evidence>
<dbReference type="SMART" id="SM00382">
    <property type="entry name" value="AAA"/>
    <property type="match status" value="1"/>
</dbReference>
<gene>
    <name evidence="6" type="ORF">ENJ42_06930</name>
</gene>
<keyword evidence="4 6" id="KW-0067">ATP-binding</keyword>
<comment type="similarity">
    <text evidence="1">Belongs to the ABC transporter superfamily.</text>
</comment>
<dbReference type="EMBL" id="DRMJ01000359">
    <property type="protein sequence ID" value="HHL43330.1"/>
    <property type="molecule type" value="Genomic_DNA"/>
</dbReference>
<dbReference type="Gene3D" id="3.40.50.300">
    <property type="entry name" value="P-loop containing nucleotide triphosphate hydrolases"/>
    <property type="match status" value="1"/>
</dbReference>
<dbReference type="PANTHER" id="PTHR46743">
    <property type="entry name" value="TEICHOIC ACIDS EXPORT ATP-BINDING PROTEIN TAGH"/>
    <property type="match status" value="1"/>
</dbReference>
<keyword evidence="2" id="KW-0813">Transport</keyword>
<evidence type="ECO:0000256" key="3">
    <source>
        <dbReference type="ARBA" id="ARBA00022741"/>
    </source>
</evidence>
<proteinExistence type="inferred from homology"/>
<dbReference type="GO" id="GO:0016020">
    <property type="term" value="C:membrane"/>
    <property type="evidence" value="ECO:0007669"/>
    <property type="project" value="InterPro"/>
</dbReference>
<dbReference type="PANTHER" id="PTHR46743:SF2">
    <property type="entry name" value="TEICHOIC ACIDS EXPORT ATP-BINDING PROTEIN TAGH"/>
    <property type="match status" value="1"/>
</dbReference>
<dbReference type="GO" id="GO:0005524">
    <property type="term" value="F:ATP binding"/>
    <property type="evidence" value="ECO:0007669"/>
    <property type="project" value="UniProtKB-KW"/>
</dbReference>
<evidence type="ECO:0000313" key="6">
    <source>
        <dbReference type="EMBL" id="HHL43330.1"/>
    </source>
</evidence>
<protein>
    <submittedName>
        <fullName evidence="6">ABC transporter ATP-binding protein</fullName>
    </submittedName>
</protein>
<evidence type="ECO:0000256" key="4">
    <source>
        <dbReference type="ARBA" id="ARBA00022840"/>
    </source>
</evidence>
<accession>A0A7C5LVL8</accession>
<sequence>MSKLIKVENVNLSYPHNYGGLQNIFKPSKPPSPALVDVSMSLDTGDRLALVGLNGSGKSTLLRVLAGIYTPDSGYVRVNGNVATLFSLGIGMRLDMSGRDNIILQGLVSGHNKDEMLEKMPKIIEFSGLADVIDQPVSSYSQGMAMRLVFTIVTSIDADILLLDEWIGAGDRIFRDKAQKRLEEMVSQARGFILASHNAMILKKYCNKALWLDAGQVVMQGDIEPVMDEFVKATTLARQHS</sequence>
<reference evidence="6" key="1">
    <citation type="journal article" date="2020" name="mSystems">
        <title>Genome- and Community-Level Interaction Insights into Carbon Utilization and Element Cycling Functions of Hydrothermarchaeota in Hydrothermal Sediment.</title>
        <authorList>
            <person name="Zhou Z."/>
            <person name="Liu Y."/>
            <person name="Xu W."/>
            <person name="Pan J."/>
            <person name="Luo Z.H."/>
            <person name="Li M."/>
        </authorList>
    </citation>
    <scope>NUCLEOTIDE SEQUENCE [LARGE SCALE GENOMIC DNA]</scope>
    <source>
        <strain evidence="6">HyVt-485</strain>
    </source>
</reference>
<dbReference type="GO" id="GO:0140359">
    <property type="term" value="F:ABC-type transporter activity"/>
    <property type="evidence" value="ECO:0007669"/>
    <property type="project" value="InterPro"/>
</dbReference>
<evidence type="ECO:0000256" key="2">
    <source>
        <dbReference type="ARBA" id="ARBA00022448"/>
    </source>
</evidence>
<dbReference type="CDD" id="cd03220">
    <property type="entry name" value="ABC_KpsT_Wzt"/>
    <property type="match status" value="1"/>
</dbReference>
<dbReference type="PROSITE" id="PS50893">
    <property type="entry name" value="ABC_TRANSPORTER_2"/>
    <property type="match status" value="1"/>
</dbReference>
<dbReference type="Pfam" id="PF00005">
    <property type="entry name" value="ABC_tran"/>
    <property type="match status" value="1"/>
</dbReference>